<dbReference type="AlphaFoldDB" id="A0A2P9AII8"/>
<reference evidence="2" key="1">
    <citation type="submission" date="2016-12" db="EMBL/GenBank/DDBJ databases">
        <authorList>
            <person name="Brunel B."/>
        </authorList>
    </citation>
    <scope>NUCLEOTIDE SEQUENCE [LARGE SCALE GENOMIC DNA]</scope>
</reference>
<protein>
    <submittedName>
        <fullName evidence="1">Uncharacterized protein</fullName>
    </submittedName>
</protein>
<proteinExistence type="predicted"/>
<dbReference type="Proteomes" id="UP000245698">
    <property type="component" value="Unassembled WGS sequence"/>
</dbReference>
<keyword evidence="2" id="KW-1185">Reference proteome</keyword>
<dbReference type="EMBL" id="FUIG01000024">
    <property type="protein sequence ID" value="SJM30950.1"/>
    <property type="molecule type" value="Genomic_DNA"/>
</dbReference>
<sequence length="88" mass="10046">MVSDDLGNWRRFRRPPCRHPPFRRYFGLVVISCPSRTRLTQARLIDELLVLVSEWQKESNFSQFLPSSAIVRTAEGKATPLGVPEASC</sequence>
<gene>
    <name evidence="1" type="ORF">BQ8482_180178</name>
</gene>
<name>A0A2P9AII8_9HYPH</name>
<accession>A0A2P9AII8</accession>
<organism evidence="1 2">
    <name type="scientific">Mesorhizobium delmotii</name>
    <dbReference type="NCBI Taxonomy" id="1631247"/>
    <lineage>
        <taxon>Bacteria</taxon>
        <taxon>Pseudomonadati</taxon>
        <taxon>Pseudomonadota</taxon>
        <taxon>Alphaproteobacteria</taxon>
        <taxon>Hyphomicrobiales</taxon>
        <taxon>Phyllobacteriaceae</taxon>
        <taxon>Mesorhizobium</taxon>
    </lineage>
</organism>
<evidence type="ECO:0000313" key="1">
    <source>
        <dbReference type="EMBL" id="SJM30950.1"/>
    </source>
</evidence>
<evidence type="ECO:0000313" key="2">
    <source>
        <dbReference type="Proteomes" id="UP000245698"/>
    </source>
</evidence>